<gene>
    <name evidence="1" type="ORF">LCGC14_1282810</name>
</gene>
<name>A0A0F9LFS6_9ZZZZ</name>
<dbReference type="AlphaFoldDB" id="A0A0F9LFS6"/>
<protein>
    <submittedName>
        <fullName evidence="1">Uncharacterized protein</fullName>
    </submittedName>
</protein>
<organism evidence="1">
    <name type="scientific">marine sediment metagenome</name>
    <dbReference type="NCBI Taxonomy" id="412755"/>
    <lineage>
        <taxon>unclassified sequences</taxon>
        <taxon>metagenomes</taxon>
        <taxon>ecological metagenomes</taxon>
    </lineage>
</organism>
<reference evidence="1" key="1">
    <citation type="journal article" date="2015" name="Nature">
        <title>Complex archaea that bridge the gap between prokaryotes and eukaryotes.</title>
        <authorList>
            <person name="Spang A."/>
            <person name="Saw J.H."/>
            <person name="Jorgensen S.L."/>
            <person name="Zaremba-Niedzwiedzka K."/>
            <person name="Martijn J."/>
            <person name="Lind A.E."/>
            <person name="van Eijk R."/>
            <person name="Schleper C."/>
            <person name="Guy L."/>
            <person name="Ettema T.J."/>
        </authorList>
    </citation>
    <scope>NUCLEOTIDE SEQUENCE</scope>
</reference>
<accession>A0A0F9LFS6</accession>
<dbReference type="EMBL" id="LAZR01007316">
    <property type="protein sequence ID" value="KKM86051.1"/>
    <property type="molecule type" value="Genomic_DNA"/>
</dbReference>
<sequence length="149" mass="17014">METVPVEKFGRDHWSLLAYLETICVDALDQWGQIDRNKLRVNIRTHPLLVGHIQARAILALEKPPYGYKYGTRLKGHTEEKPNVIKEHDDWDCLENMVKAGFVEFLTLTSGGVRMTDTGIVIAAQLRAHKVHGGQYATFELEQIMEIEQ</sequence>
<proteinExistence type="predicted"/>
<comment type="caution">
    <text evidence="1">The sequence shown here is derived from an EMBL/GenBank/DDBJ whole genome shotgun (WGS) entry which is preliminary data.</text>
</comment>
<evidence type="ECO:0000313" key="1">
    <source>
        <dbReference type="EMBL" id="KKM86051.1"/>
    </source>
</evidence>